<comment type="caution">
    <text evidence="1">The sequence shown here is derived from an EMBL/GenBank/DDBJ whole genome shotgun (WGS) entry which is preliminary data.</text>
</comment>
<dbReference type="Proteomes" id="UP000439780">
    <property type="component" value="Unassembled WGS sequence"/>
</dbReference>
<organism evidence="1 2">
    <name type="scientific">Qipengyuania algicida</name>
    <dbReference type="NCBI Taxonomy" id="1836209"/>
    <lineage>
        <taxon>Bacteria</taxon>
        <taxon>Pseudomonadati</taxon>
        <taxon>Pseudomonadota</taxon>
        <taxon>Alphaproteobacteria</taxon>
        <taxon>Sphingomonadales</taxon>
        <taxon>Erythrobacteraceae</taxon>
        <taxon>Qipengyuania</taxon>
    </lineage>
</organism>
<sequence length="239" mass="25263">MASAAQAEPTKVEVRVIARGAKFLGGYRAPVRVTMTDADTGKVLARGFTSGTTGDTQQILSKGKDSGGVISTPDSAVFRTTLNLDRAQRVTVSATGPLSQPQAETTVTSTQWILPGHDLTAGDGWLLEMPGLIVDVASPVAYHAFKVGDTVPLRAGVTMMCGCGISEMGPWRVSDTDVEAYVSVDGGVAERRKLTFDPDTATFGTDIKANKPGLYEVEVRAWMAPSNNAGVSHVSYFVH</sequence>
<proteinExistence type="predicted"/>
<gene>
    <name evidence="1" type="ORF">GRI58_06020</name>
</gene>
<evidence type="ECO:0000313" key="2">
    <source>
        <dbReference type="Proteomes" id="UP000439780"/>
    </source>
</evidence>
<keyword evidence="2" id="KW-1185">Reference proteome</keyword>
<accession>A0A845AN19</accession>
<name>A0A845AN19_9SPHN</name>
<dbReference type="AlphaFoldDB" id="A0A845AN19"/>
<evidence type="ECO:0000313" key="1">
    <source>
        <dbReference type="EMBL" id="MXP28378.1"/>
    </source>
</evidence>
<dbReference type="EMBL" id="WTYA01000004">
    <property type="protein sequence ID" value="MXP28378.1"/>
    <property type="molecule type" value="Genomic_DNA"/>
</dbReference>
<reference evidence="1 2" key="1">
    <citation type="submission" date="2019-12" db="EMBL/GenBank/DDBJ databases">
        <title>Genomic-based taxomic classification of the family Erythrobacteraceae.</title>
        <authorList>
            <person name="Xu L."/>
        </authorList>
    </citation>
    <scope>NUCLEOTIDE SEQUENCE [LARGE SCALE GENOMIC DNA]</scope>
    <source>
        <strain evidence="1 2">KEMB 9005-328</strain>
    </source>
</reference>
<protein>
    <submittedName>
        <fullName evidence="1">Uncharacterized protein</fullName>
    </submittedName>
</protein>